<sequence length="53" mass="6118">MKWFLVIRDEAEFTIEESDSVGGKIYMSSVGLSFDYSVFLWSSLVLKEVSMFL</sequence>
<name>A0A0K2V1J8_LEPSM</name>
<proteinExistence type="predicted"/>
<accession>A0A0K2V1J8</accession>
<evidence type="ECO:0000313" key="1">
    <source>
        <dbReference type="EMBL" id="CDW44042.1"/>
    </source>
</evidence>
<protein>
    <submittedName>
        <fullName evidence="1">Uncharacterized protein</fullName>
    </submittedName>
</protein>
<reference evidence="1" key="1">
    <citation type="submission" date="2014-05" db="EMBL/GenBank/DDBJ databases">
        <authorList>
            <person name="Chronopoulou M."/>
        </authorList>
    </citation>
    <scope>NUCLEOTIDE SEQUENCE</scope>
    <source>
        <tissue evidence="1">Whole organism</tissue>
    </source>
</reference>
<organism evidence="1">
    <name type="scientific">Lepeophtheirus salmonis</name>
    <name type="common">Salmon louse</name>
    <name type="synonym">Caligus salmonis</name>
    <dbReference type="NCBI Taxonomy" id="72036"/>
    <lineage>
        <taxon>Eukaryota</taxon>
        <taxon>Metazoa</taxon>
        <taxon>Ecdysozoa</taxon>
        <taxon>Arthropoda</taxon>
        <taxon>Crustacea</taxon>
        <taxon>Multicrustacea</taxon>
        <taxon>Hexanauplia</taxon>
        <taxon>Copepoda</taxon>
        <taxon>Siphonostomatoida</taxon>
        <taxon>Caligidae</taxon>
        <taxon>Lepeophtheirus</taxon>
    </lineage>
</organism>
<dbReference type="EMBL" id="HACA01026681">
    <property type="protein sequence ID" value="CDW44042.1"/>
    <property type="molecule type" value="Transcribed_RNA"/>
</dbReference>
<dbReference type="AlphaFoldDB" id="A0A0K2V1J8"/>